<organism evidence="2 3">
    <name type="scientific">Puccinia coronata f. sp. avenae</name>
    <dbReference type="NCBI Taxonomy" id="200324"/>
    <lineage>
        <taxon>Eukaryota</taxon>
        <taxon>Fungi</taxon>
        <taxon>Dikarya</taxon>
        <taxon>Basidiomycota</taxon>
        <taxon>Pucciniomycotina</taxon>
        <taxon>Pucciniomycetes</taxon>
        <taxon>Pucciniales</taxon>
        <taxon>Pucciniaceae</taxon>
        <taxon>Puccinia</taxon>
    </lineage>
</organism>
<reference evidence="2 3" key="1">
    <citation type="submission" date="2017-11" db="EMBL/GenBank/DDBJ databases">
        <title>De novo assembly and phasing of dikaryotic genomes from two isolates of Puccinia coronata f. sp. avenae, the causal agent of oat crown rust.</title>
        <authorList>
            <person name="Miller M.E."/>
            <person name="Zhang Y."/>
            <person name="Omidvar V."/>
            <person name="Sperschneider J."/>
            <person name="Schwessinger B."/>
            <person name="Raley C."/>
            <person name="Palmer J.M."/>
            <person name="Garnica D."/>
            <person name="Upadhyaya N."/>
            <person name="Rathjen J."/>
            <person name="Taylor J.M."/>
            <person name="Park R.F."/>
            <person name="Dodds P.N."/>
            <person name="Hirsch C.D."/>
            <person name="Kianian S.F."/>
            <person name="Figueroa M."/>
        </authorList>
    </citation>
    <scope>NUCLEOTIDE SEQUENCE [LARGE SCALE GENOMIC DNA]</scope>
    <source>
        <strain evidence="2">12SD80</strain>
    </source>
</reference>
<proteinExistence type="predicted"/>
<sequence length="95" mass="10671">MFWLGRAYPGLPRRYNGARHPDLASRVKNRGPADPTPASPNRFRVVPTRHNSLPLASLFRPDKCISGHTTLFAAPHHTTTFCHSSTKIPLKNSWN</sequence>
<name>A0A2N5UME2_9BASI</name>
<protein>
    <submittedName>
        <fullName evidence="2">Uncharacterized protein</fullName>
    </submittedName>
</protein>
<evidence type="ECO:0000313" key="2">
    <source>
        <dbReference type="EMBL" id="PLW38933.1"/>
    </source>
</evidence>
<dbReference type="AlphaFoldDB" id="A0A2N5UME2"/>
<dbReference type="Proteomes" id="UP000235392">
    <property type="component" value="Unassembled WGS sequence"/>
</dbReference>
<gene>
    <name evidence="2" type="ORF">PCASD_11707</name>
</gene>
<evidence type="ECO:0000256" key="1">
    <source>
        <dbReference type="SAM" id="MobiDB-lite"/>
    </source>
</evidence>
<dbReference type="EMBL" id="PGCI01000121">
    <property type="protein sequence ID" value="PLW38933.1"/>
    <property type="molecule type" value="Genomic_DNA"/>
</dbReference>
<feature type="region of interest" description="Disordered" evidence="1">
    <location>
        <begin position="15"/>
        <end position="45"/>
    </location>
</feature>
<accession>A0A2N5UME2</accession>
<evidence type="ECO:0000313" key="3">
    <source>
        <dbReference type="Proteomes" id="UP000235392"/>
    </source>
</evidence>
<comment type="caution">
    <text evidence="2">The sequence shown here is derived from an EMBL/GenBank/DDBJ whole genome shotgun (WGS) entry which is preliminary data.</text>
</comment>